<feature type="signal peptide" evidence="2">
    <location>
        <begin position="1"/>
        <end position="20"/>
    </location>
</feature>
<evidence type="ECO:0000313" key="3">
    <source>
        <dbReference type="EMBL" id="PIW37381.1"/>
    </source>
</evidence>
<dbReference type="EMBL" id="PFGC01000007">
    <property type="protein sequence ID" value="PIW37381.1"/>
    <property type="molecule type" value="Genomic_DNA"/>
</dbReference>
<evidence type="ECO:0008006" key="5">
    <source>
        <dbReference type="Google" id="ProtNLM"/>
    </source>
</evidence>
<feature type="compositionally biased region" description="Acidic residues" evidence="1">
    <location>
        <begin position="255"/>
        <end position="279"/>
    </location>
</feature>
<dbReference type="PROSITE" id="PS51257">
    <property type="entry name" value="PROKAR_LIPOPROTEIN"/>
    <property type="match status" value="1"/>
</dbReference>
<proteinExistence type="predicted"/>
<protein>
    <recommendedName>
        <fullName evidence="5">Regulator of chromosome condensation</fullName>
    </recommendedName>
</protein>
<keyword evidence="2" id="KW-0732">Signal</keyword>
<organism evidence="3 4">
    <name type="scientific">Candidatus Kerfeldbacteria bacterium CG15_BIG_FIL_POST_REV_8_21_14_020_45_12</name>
    <dbReference type="NCBI Taxonomy" id="2014247"/>
    <lineage>
        <taxon>Bacteria</taxon>
        <taxon>Candidatus Kerfeldiibacteriota</taxon>
    </lineage>
</organism>
<dbReference type="Pfam" id="PF11617">
    <property type="entry name" value="Cu-binding_MopE"/>
    <property type="match status" value="4"/>
</dbReference>
<evidence type="ECO:0000256" key="1">
    <source>
        <dbReference type="SAM" id="MobiDB-lite"/>
    </source>
</evidence>
<comment type="caution">
    <text evidence="3">The sequence shown here is derived from an EMBL/GenBank/DDBJ whole genome shotgun (WGS) entry which is preliminary data.</text>
</comment>
<accession>A0A2M7H596</accession>
<name>A0A2M7H596_9BACT</name>
<sequence>MRYILLIMLPWLVGCGNLDADNDGYPLSVDCGDRPHHDYSQPTRPYDGTGMDGRDIYPDAPDVPYDGIDANCWGDDDFDADHDGHRSNRYGGDDCDDFDQLVFPGALEHCDNVDNDCDGTVDEEPTNSSFGVTRFYWDHDGDGYAGDRESVLACNAPSGYFAQAGDDCDDDDSSVHPGATEYCDGVDNDCDGTSDGDTAVDQTTWYLDYDGDDYAGDLISLLKCEETLTATEAQWYVAESPDDCDDLDGGAYPEAPEECNEVDDDCDGAVDEDLECPEE</sequence>
<gene>
    <name evidence="3" type="ORF">COW24_00385</name>
</gene>
<dbReference type="AlphaFoldDB" id="A0A2M7H596"/>
<feature type="chain" id="PRO_5014941462" description="Regulator of chromosome condensation" evidence="2">
    <location>
        <begin position="21"/>
        <end position="279"/>
    </location>
</feature>
<feature type="region of interest" description="Disordered" evidence="1">
    <location>
        <begin position="241"/>
        <end position="279"/>
    </location>
</feature>
<evidence type="ECO:0000313" key="4">
    <source>
        <dbReference type="Proteomes" id="UP000230292"/>
    </source>
</evidence>
<dbReference type="Proteomes" id="UP000230292">
    <property type="component" value="Unassembled WGS sequence"/>
</dbReference>
<reference evidence="3 4" key="1">
    <citation type="submission" date="2017-09" db="EMBL/GenBank/DDBJ databases">
        <title>Depth-based differentiation of microbial function through sediment-hosted aquifers and enrichment of novel symbionts in the deep terrestrial subsurface.</title>
        <authorList>
            <person name="Probst A.J."/>
            <person name="Ladd B."/>
            <person name="Jarett J.K."/>
            <person name="Geller-Mcgrath D.E."/>
            <person name="Sieber C.M."/>
            <person name="Emerson J.B."/>
            <person name="Anantharaman K."/>
            <person name="Thomas B.C."/>
            <person name="Malmstrom R."/>
            <person name="Stieglmeier M."/>
            <person name="Klingl A."/>
            <person name="Woyke T."/>
            <person name="Ryan C.M."/>
            <person name="Banfield J.F."/>
        </authorList>
    </citation>
    <scope>NUCLEOTIDE SEQUENCE [LARGE SCALE GENOMIC DNA]</scope>
    <source>
        <strain evidence="3">CG15_BIG_FIL_POST_REV_8_21_14_020_45_12</strain>
    </source>
</reference>
<evidence type="ECO:0000256" key="2">
    <source>
        <dbReference type="SAM" id="SignalP"/>
    </source>
</evidence>
<dbReference type="InterPro" id="IPR021655">
    <property type="entry name" value="Put_metal-bd"/>
</dbReference>